<proteinExistence type="predicted"/>
<comment type="caution">
    <text evidence="1">The sequence shown here is derived from an EMBL/GenBank/DDBJ whole genome shotgun (WGS) entry which is preliminary data.</text>
</comment>
<accession>A0A392UNM7</accession>
<name>A0A392UNM7_9FABA</name>
<dbReference type="AlphaFoldDB" id="A0A392UNM7"/>
<protein>
    <submittedName>
        <fullName evidence="1">Gag-pol polyprotein</fullName>
    </submittedName>
</protein>
<evidence type="ECO:0000313" key="2">
    <source>
        <dbReference type="Proteomes" id="UP000265520"/>
    </source>
</evidence>
<feature type="non-terminal residue" evidence="1">
    <location>
        <position position="36"/>
    </location>
</feature>
<evidence type="ECO:0000313" key="1">
    <source>
        <dbReference type="EMBL" id="MCI74046.1"/>
    </source>
</evidence>
<dbReference type="Proteomes" id="UP000265520">
    <property type="component" value="Unassembled WGS sequence"/>
</dbReference>
<reference evidence="1 2" key="1">
    <citation type="journal article" date="2018" name="Front. Plant Sci.">
        <title>Red Clover (Trifolium pratense) and Zigzag Clover (T. medium) - A Picture of Genomic Similarities and Differences.</title>
        <authorList>
            <person name="Dluhosova J."/>
            <person name="Istvanek J."/>
            <person name="Nedelnik J."/>
            <person name="Repkova J."/>
        </authorList>
    </citation>
    <scope>NUCLEOTIDE SEQUENCE [LARGE SCALE GENOMIC DNA]</scope>
    <source>
        <strain evidence="2">cv. 10/8</strain>
        <tissue evidence="1">Leaf</tissue>
    </source>
</reference>
<dbReference type="EMBL" id="LXQA010852197">
    <property type="protein sequence ID" value="MCI74046.1"/>
    <property type="molecule type" value="Genomic_DNA"/>
</dbReference>
<organism evidence="1 2">
    <name type="scientific">Trifolium medium</name>
    <dbReference type="NCBI Taxonomy" id="97028"/>
    <lineage>
        <taxon>Eukaryota</taxon>
        <taxon>Viridiplantae</taxon>
        <taxon>Streptophyta</taxon>
        <taxon>Embryophyta</taxon>
        <taxon>Tracheophyta</taxon>
        <taxon>Spermatophyta</taxon>
        <taxon>Magnoliopsida</taxon>
        <taxon>eudicotyledons</taxon>
        <taxon>Gunneridae</taxon>
        <taxon>Pentapetalae</taxon>
        <taxon>rosids</taxon>
        <taxon>fabids</taxon>
        <taxon>Fabales</taxon>
        <taxon>Fabaceae</taxon>
        <taxon>Papilionoideae</taxon>
        <taxon>50 kb inversion clade</taxon>
        <taxon>NPAAA clade</taxon>
        <taxon>Hologalegina</taxon>
        <taxon>IRL clade</taxon>
        <taxon>Trifolieae</taxon>
        <taxon>Trifolium</taxon>
    </lineage>
</organism>
<sequence length="36" mass="4234">MTLQELARVMLHAKKLPHYFWAEAMSTGCYVHNRVT</sequence>
<keyword evidence="2" id="KW-1185">Reference proteome</keyword>